<accession>W9XJI4</accession>
<dbReference type="InterPro" id="IPR012338">
    <property type="entry name" value="Beta-lactam/transpept-like"/>
</dbReference>
<dbReference type="PANTHER" id="PTHR43319:SF3">
    <property type="entry name" value="BETA-LACTAMASE-RELATED DOMAIN-CONTAINING PROTEIN"/>
    <property type="match status" value="1"/>
</dbReference>
<dbReference type="OrthoDB" id="5946976at2759"/>
<protein>
    <submittedName>
        <fullName evidence="2">Beta-lactamase</fullName>
    </submittedName>
</protein>
<dbReference type="Proteomes" id="UP000019471">
    <property type="component" value="Unassembled WGS sequence"/>
</dbReference>
<proteinExistence type="predicted"/>
<dbReference type="SUPFAM" id="SSF56601">
    <property type="entry name" value="beta-lactamase/transpeptidase-like"/>
    <property type="match status" value="1"/>
</dbReference>
<dbReference type="PANTHER" id="PTHR43319">
    <property type="entry name" value="BETA-LACTAMASE-RELATED"/>
    <property type="match status" value="1"/>
</dbReference>
<sequence>MAMVQGHCDPRFEPVKQLLAEKIANGEELGASLVLNIGGKDVVDIWGGYFDEAKTKPWESDTITNVWSSTKTIATFACLVAHERGLLNVDDPVAKYWPEFGAKGKEGVLVRHLMSHTAGVAGWDDKITAEEICDVPSATARLAEQAPWWEPGTASGYHSVSMGHLLGEVIRRSTGKPMKQFVAEEIAGPLGADMQIGAAEKDWPRVSPVTPPPPMAFDFAKMDPNSPTVKAFSNPPMDARVALEPYWRRADMAAVNGHTNARSLNRILRAIPNGGTVDGVKLLSPETVELIFREQANGTDLVIGMPLRFGIGYGLGGGCTAQTVPWLPTEKMCFWGGWGGSLEIMDCHRNVTFTYVMNKMGEGILGNSRSKEFTELVWKILKEQEEA</sequence>
<dbReference type="RefSeq" id="XP_007745376.1">
    <property type="nucleotide sequence ID" value="XM_007747186.1"/>
</dbReference>
<dbReference type="eggNOG" id="ENOG502RZX2">
    <property type="taxonomic scope" value="Eukaryota"/>
</dbReference>
<dbReference type="EMBL" id="AMGX01000009">
    <property type="protein sequence ID" value="EXJ70524.1"/>
    <property type="molecule type" value="Genomic_DNA"/>
</dbReference>
<dbReference type="InterPro" id="IPR001466">
    <property type="entry name" value="Beta-lactam-related"/>
</dbReference>
<evidence type="ECO:0000313" key="2">
    <source>
        <dbReference type="EMBL" id="EXJ70524.1"/>
    </source>
</evidence>
<dbReference type="Gene3D" id="3.40.710.10">
    <property type="entry name" value="DD-peptidase/beta-lactamase superfamily"/>
    <property type="match status" value="1"/>
</dbReference>
<name>W9XJI4_9EURO</name>
<dbReference type="InterPro" id="IPR052907">
    <property type="entry name" value="Beta-lactamase/esterase"/>
</dbReference>
<dbReference type="Pfam" id="PF00144">
    <property type="entry name" value="Beta-lactamase"/>
    <property type="match status" value="1"/>
</dbReference>
<dbReference type="HOGENOM" id="CLU_035614_3_0_1"/>
<comment type="caution">
    <text evidence="2">The sequence shown here is derived from an EMBL/GenBank/DDBJ whole genome shotgun (WGS) entry which is preliminary data.</text>
</comment>
<keyword evidence="3" id="KW-1185">Reference proteome</keyword>
<dbReference type="AlphaFoldDB" id="W9XJI4"/>
<evidence type="ECO:0000313" key="3">
    <source>
        <dbReference type="Proteomes" id="UP000019471"/>
    </source>
</evidence>
<evidence type="ECO:0000259" key="1">
    <source>
        <dbReference type="Pfam" id="PF00144"/>
    </source>
</evidence>
<dbReference type="GeneID" id="19191303"/>
<dbReference type="STRING" id="1182543.W9XJI4"/>
<organism evidence="2 3">
    <name type="scientific">Cladophialophora psammophila CBS 110553</name>
    <dbReference type="NCBI Taxonomy" id="1182543"/>
    <lineage>
        <taxon>Eukaryota</taxon>
        <taxon>Fungi</taxon>
        <taxon>Dikarya</taxon>
        <taxon>Ascomycota</taxon>
        <taxon>Pezizomycotina</taxon>
        <taxon>Eurotiomycetes</taxon>
        <taxon>Chaetothyriomycetidae</taxon>
        <taxon>Chaetothyriales</taxon>
        <taxon>Herpotrichiellaceae</taxon>
        <taxon>Cladophialophora</taxon>
    </lineage>
</organism>
<reference evidence="2 3" key="1">
    <citation type="submission" date="2013-03" db="EMBL/GenBank/DDBJ databases">
        <title>The Genome Sequence of Cladophialophora psammophila CBS 110553.</title>
        <authorList>
            <consortium name="The Broad Institute Genomics Platform"/>
            <person name="Cuomo C."/>
            <person name="de Hoog S."/>
            <person name="Gorbushina A."/>
            <person name="Walker B."/>
            <person name="Young S.K."/>
            <person name="Zeng Q."/>
            <person name="Gargeya S."/>
            <person name="Fitzgerald M."/>
            <person name="Haas B."/>
            <person name="Abouelleil A."/>
            <person name="Allen A.W."/>
            <person name="Alvarado L."/>
            <person name="Arachchi H.M."/>
            <person name="Berlin A.M."/>
            <person name="Chapman S.B."/>
            <person name="Gainer-Dewar J."/>
            <person name="Goldberg J."/>
            <person name="Griggs A."/>
            <person name="Gujja S."/>
            <person name="Hansen M."/>
            <person name="Howarth C."/>
            <person name="Imamovic A."/>
            <person name="Ireland A."/>
            <person name="Larimer J."/>
            <person name="McCowan C."/>
            <person name="Murphy C."/>
            <person name="Pearson M."/>
            <person name="Poon T.W."/>
            <person name="Priest M."/>
            <person name="Roberts A."/>
            <person name="Saif S."/>
            <person name="Shea T."/>
            <person name="Sisk P."/>
            <person name="Sykes S."/>
            <person name="Wortman J."/>
            <person name="Nusbaum C."/>
            <person name="Birren B."/>
        </authorList>
    </citation>
    <scope>NUCLEOTIDE SEQUENCE [LARGE SCALE GENOMIC DNA]</scope>
    <source>
        <strain evidence="2 3">CBS 110553</strain>
    </source>
</reference>
<feature type="domain" description="Beta-lactamase-related" evidence="1">
    <location>
        <begin position="16"/>
        <end position="362"/>
    </location>
</feature>
<gene>
    <name evidence="2" type="ORF">A1O5_06594</name>
</gene>